<dbReference type="Proteomes" id="UP000444185">
    <property type="component" value="Unassembled WGS sequence"/>
</dbReference>
<dbReference type="InterPro" id="IPR001789">
    <property type="entry name" value="Sig_transdc_resp-reg_receiver"/>
</dbReference>
<feature type="modified residue" description="4-aspartylphosphate" evidence="2">
    <location>
        <position position="39"/>
    </location>
</feature>
<evidence type="ECO:0000256" key="1">
    <source>
        <dbReference type="ARBA" id="ARBA00022553"/>
    </source>
</evidence>
<feature type="domain" description="Response regulatory" evidence="3">
    <location>
        <begin position="1"/>
        <end position="103"/>
    </location>
</feature>
<evidence type="ECO:0000256" key="2">
    <source>
        <dbReference type="PROSITE-ProRule" id="PRU00169"/>
    </source>
</evidence>
<dbReference type="SUPFAM" id="SSF52172">
    <property type="entry name" value="CheY-like"/>
    <property type="match status" value="1"/>
</dbReference>
<dbReference type="Gene3D" id="3.40.50.2300">
    <property type="match status" value="1"/>
</dbReference>
<organism evidence="4 5">
    <name type="scientific">Qipengyuania gaetbuli</name>
    <dbReference type="NCBI Taxonomy" id="266952"/>
    <lineage>
        <taxon>Bacteria</taxon>
        <taxon>Pseudomonadati</taxon>
        <taxon>Pseudomonadota</taxon>
        <taxon>Alphaproteobacteria</taxon>
        <taxon>Sphingomonadales</taxon>
        <taxon>Erythrobacteraceae</taxon>
        <taxon>Qipengyuania</taxon>
    </lineage>
</organism>
<dbReference type="Pfam" id="PF00072">
    <property type="entry name" value="Response_reg"/>
    <property type="match status" value="1"/>
</dbReference>
<dbReference type="CDD" id="cd00156">
    <property type="entry name" value="REC"/>
    <property type="match status" value="1"/>
</dbReference>
<dbReference type="InterPro" id="IPR011006">
    <property type="entry name" value="CheY-like_superfamily"/>
</dbReference>
<keyword evidence="1 2" id="KW-0597">Phosphoprotein</keyword>
<comment type="caution">
    <text evidence="4">The sequence shown here is derived from an EMBL/GenBank/DDBJ whole genome shotgun (WGS) entry which is preliminary data.</text>
</comment>
<protein>
    <submittedName>
        <fullName evidence="4">Response regulator</fullName>
    </submittedName>
</protein>
<dbReference type="InterPro" id="IPR050595">
    <property type="entry name" value="Bact_response_regulator"/>
</dbReference>
<evidence type="ECO:0000259" key="3">
    <source>
        <dbReference type="PROSITE" id="PS50110"/>
    </source>
</evidence>
<sequence length="118" mass="12640">MLIEDALRAAGVAEVDTCSTTDSALAALRRKQPDAIVLDVHLADRDDGWAIAELVKTLGPDSPRIIFSTGQPEDIPANIAEMGSVLEKPYEPAVLVELLSQPEKRGVISRLRGALRPG</sequence>
<gene>
    <name evidence="4" type="ORF">GRI42_13625</name>
</gene>
<dbReference type="PANTHER" id="PTHR44591:SF3">
    <property type="entry name" value="RESPONSE REGULATORY DOMAIN-CONTAINING PROTEIN"/>
    <property type="match status" value="1"/>
</dbReference>
<keyword evidence="5" id="KW-1185">Reference proteome</keyword>
<name>A0A844Y4M1_9SPHN</name>
<dbReference type="EMBL" id="WTYF01000004">
    <property type="protein sequence ID" value="MXO52347.1"/>
    <property type="molecule type" value="Genomic_DNA"/>
</dbReference>
<dbReference type="GO" id="GO:0000160">
    <property type="term" value="P:phosphorelay signal transduction system"/>
    <property type="evidence" value="ECO:0007669"/>
    <property type="project" value="InterPro"/>
</dbReference>
<proteinExistence type="predicted"/>
<evidence type="ECO:0000313" key="4">
    <source>
        <dbReference type="EMBL" id="MXO52347.1"/>
    </source>
</evidence>
<dbReference type="PANTHER" id="PTHR44591">
    <property type="entry name" value="STRESS RESPONSE REGULATOR PROTEIN 1"/>
    <property type="match status" value="1"/>
</dbReference>
<reference evidence="4 5" key="1">
    <citation type="submission" date="2019-12" db="EMBL/GenBank/DDBJ databases">
        <title>Genomic-based taxomic classification of the family Erythrobacteraceae.</title>
        <authorList>
            <person name="Xu L."/>
        </authorList>
    </citation>
    <scope>NUCLEOTIDE SEQUENCE [LARGE SCALE GENOMIC DNA]</scope>
    <source>
        <strain evidence="4 5">DSM 16225</strain>
    </source>
</reference>
<dbReference type="PROSITE" id="PS50110">
    <property type="entry name" value="RESPONSE_REGULATORY"/>
    <property type="match status" value="1"/>
</dbReference>
<dbReference type="OrthoDB" id="7432514at2"/>
<accession>A0A844Y4M1</accession>
<evidence type="ECO:0000313" key="5">
    <source>
        <dbReference type="Proteomes" id="UP000444185"/>
    </source>
</evidence>
<dbReference type="AlphaFoldDB" id="A0A844Y4M1"/>